<proteinExistence type="predicted"/>
<dbReference type="InterPro" id="IPR024787">
    <property type="entry name" value="EcsC"/>
</dbReference>
<dbReference type="EMBL" id="NFKK01000010">
    <property type="protein sequence ID" value="OUP52407.1"/>
    <property type="molecule type" value="Genomic_DNA"/>
</dbReference>
<organism evidence="1 2">
    <name type="scientific">Butyricicoccus pullicaecorum</name>
    <dbReference type="NCBI Taxonomy" id="501571"/>
    <lineage>
        <taxon>Bacteria</taxon>
        <taxon>Bacillati</taxon>
        <taxon>Bacillota</taxon>
        <taxon>Clostridia</taxon>
        <taxon>Eubacteriales</taxon>
        <taxon>Butyricicoccaceae</taxon>
        <taxon>Butyricicoccus</taxon>
    </lineage>
</organism>
<dbReference type="RefSeq" id="WP_087373233.1">
    <property type="nucleotide sequence ID" value="NZ_NFKK01000010.1"/>
</dbReference>
<gene>
    <name evidence="1" type="ORF">B5F17_09095</name>
</gene>
<accession>A0A1Y4L6M4</accession>
<evidence type="ECO:0008006" key="3">
    <source>
        <dbReference type="Google" id="ProtNLM"/>
    </source>
</evidence>
<dbReference type="Proteomes" id="UP000195897">
    <property type="component" value="Unassembled WGS sequence"/>
</dbReference>
<dbReference type="AlphaFoldDB" id="A0A1Y4L6M4"/>
<protein>
    <recommendedName>
        <fullName evidence="3">EcsC family protein</fullName>
    </recommendedName>
</protein>
<name>A0A1Y4L6M4_9FIRM</name>
<comment type="caution">
    <text evidence="1">The sequence shown here is derived from an EMBL/GenBank/DDBJ whole genome shotgun (WGS) entry which is preliminary data.</text>
</comment>
<dbReference type="PANTHER" id="PTHR41260">
    <property type="entry name" value="PROTEIN ECSC"/>
    <property type="match status" value="1"/>
</dbReference>
<evidence type="ECO:0000313" key="1">
    <source>
        <dbReference type="EMBL" id="OUP52407.1"/>
    </source>
</evidence>
<sequence>MGTPKYQASIQKELNLVARQEQALHKAAMRQKTPQWKTNLQDKVPEKVYLNLEKAFCKAFQVIFDKGTDWIEKTYDAQSIRNGYEVHDFAFQMQADRKVLKELRRQASRTQMQGMLTTSAEGIGLGVLGIGLPDIVLFVGVLLQGVYKIALHYGFDYRTTSERYFILLLMEASVQKGEAWEACNRAVEAFIAGQMVDVTDQLTRTAQAFADDLVLAKAVQGLPLVGVLGGLFNPVCCRKVMKYAELKYRKRCLLRLYESSQGR</sequence>
<reference evidence="2" key="1">
    <citation type="submission" date="2017-04" db="EMBL/GenBank/DDBJ databases">
        <title>Function of individual gut microbiota members based on whole genome sequencing of pure cultures obtained from chicken caecum.</title>
        <authorList>
            <person name="Medvecky M."/>
            <person name="Cejkova D."/>
            <person name="Polansky O."/>
            <person name="Karasova D."/>
            <person name="Kubasova T."/>
            <person name="Cizek A."/>
            <person name="Rychlik I."/>
        </authorList>
    </citation>
    <scope>NUCLEOTIDE SEQUENCE [LARGE SCALE GENOMIC DNA]</scope>
    <source>
        <strain evidence="2">An180</strain>
    </source>
</reference>
<dbReference type="Pfam" id="PF12787">
    <property type="entry name" value="EcsC"/>
    <property type="match status" value="1"/>
</dbReference>
<dbReference type="PANTHER" id="PTHR41260:SF1">
    <property type="entry name" value="PROTEIN ECSC"/>
    <property type="match status" value="1"/>
</dbReference>
<evidence type="ECO:0000313" key="2">
    <source>
        <dbReference type="Proteomes" id="UP000195897"/>
    </source>
</evidence>